<feature type="transmembrane region" description="Helical" evidence="6">
    <location>
        <begin position="26"/>
        <end position="46"/>
    </location>
</feature>
<comment type="subcellular location">
    <subcellularLocation>
        <location evidence="1">Membrane</location>
        <topology evidence="1">Multi-pass membrane protein</topology>
    </subcellularLocation>
</comment>
<evidence type="ECO:0000256" key="4">
    <source>
        <dbReference type="ARBA" id="ARBA00022989"/>
    </source>
</evidence>
<evidence type="ECO:0000256" key="2">
    <source>
        <dbReference type="ARBA" id="ARBA00005887"/>
    </source>
</evidence>
<evidence type="ECO:0000259" key="7">
    <source>
        <dbReference type="Pfam" id="PF00909"/>
    </source>
</evidence>
<dbReference type="GO" id="GO:0005886">
    <property type="term" value="C:plasma membrane"/>
    <property type="evidence" value="ECO:0007669"/>
    <property type="project" value="TreeGrafter"/>
</dbReference>
<dbReference type="SUPFAM" id="SSF111352">
    <property type="entry name" value="Ammonium transporter"/>
    <property type="match status" value="1"/>
</dbReference>
<dbReference type="PANTHER" id="PTHR43029:SF24">
    <property type="entry name" value="AMMONIUM TRANSPORTER 2 MEMBER 3"/>
    <property type="match status" value="1"/>
</dbReference>
<evidence type="ECO:0000256" key="5">
    <source>
        <dbReference type="ARBA" id="ARBA00023136"/>
    </source>
</evidence>
<gene>
    <name evidence="8" type="ORF">SO802_025059</name>
</gene>
<name>A0AAW2BYY7_9ROSI</name>
<keyword evidence="3 6" id="KW-0812">Transmembrane</keyword>
<dbReference type="AlphaFoldDB" id="A0AAW2BYY7"/>
<feature type="transmembrane region" description="Helical" evidence="6">
    <location>
        <begin position="115"/>
        <end position="137"/>
    </location>
</feature>
<comment type="caution">
    <text evidence="8">The sequence shown here is derived from an EMBL/GenBank/DDBJ whole genome shotgun (WGS) entry which is preliminary data.</text>
</comment>
<evidence type="ECO:0000313" key="9">
    <source>
        <dbReference type="Proteomes" id="UP001459277"/>
    </source>
</evidence>
<dbReference type="PANTHER" id="PTHR43029">
    <property type="entry name" value="AMMONIUM TRANSPORTER MEP2"/>
    <property type="match status" value="1"/>
</dbReference>
<dbReference type="Pfam" id="PF00909">
    <property type="entry name" value="Ammonium_transp"/>
    <property type="match status" value="1"/>
</dbReference>
<accession>A0AAW2BYY7</accession>
<keyword evidence="9" id="KW-1185">Reference proteome</keyword>
<sequence length="251" mass="26830">MLGGAGFLWLGWTGFNGGSPYAANEIAALAIVNTHLCAATRLLVWVSVDMIIYKKSSVIGAVQGMITGLACITPGAGMVSPWAAVFMGTLSGLLPWYTMMVLHRKSAFFQSVDDTLGVFHTHAVAGTLGGFLSGFFAKPALLRLMYGSDSYGPGLFYSLESGKLKDGLRQIGCQLAGVVFITVWNAVMTSIICIFISRIVNLRMDEDALESGDHAAHGDEAYALSGDGEKMYTPLRLHISPRLPSLCRGQV</sequence>
<organism evidence="8 9">
    <name type="scientific">Lithocarpus litseifolius</name>
    <dbReference type="NCBI Taxonomy" id="425828"/>
    <lineage>
        <taxon>Eukaryota</taxon>
        <taxon>Viridiplantae</taxon>
        <taxon>Streptophyta</taxon>
        <taxon>Embryophyta</taxon>
        <taxon>Tracheophyta</taxon>
        <taxon>Spermatophyta</taxon>
        <taxon>Magnoliopsida</taxon>
        <taxon>eudicotyledons</taxon>
        <taxon>Gunneridae</taxon>
        <taxon>Pentapetalae</taxon>
        <taxon>rosids</taxon>
        <taxon>fabids</taxon>
        <taxon>Fagales</taxon>
        <taxon>Fagaceae</taxon>
        <taxon>Lithocarpus</taxon>
    </lineage>
</organism>
<evidence type="ECO:0000256" key="1">
    <source>
        <dbReference type="ARBA" id="ARBA00004141"/>
    </source>
</evidence>
<dbReference type="Proteomes" id="UP001459277">
    <property type="component" value="Unassembled WGS sequence"/>
</dbReference>
<feature type="transmembrane region" description="Helical" evidence="6">
    <location>
        <begin position="82"/>
        <end position="103"/>
    </location>
</feature>
<feature type="domain" description="Ammonium transporter AmtB-like" evidence="7">
    <location>
        <begin position="4"/>
        <end position="222"/>
    </location>
</feature>
<protein>
    <recommendedName>
        <fullName evidence="7">Ammonium transporter AmtB-like domain-containing protein</fullName>
    </recommendedName>
</protein>
<dbReference type="InterPro" id="IPR001905">
    <property type="entry name" value="Ammonium_transpt"/>
</dbReference>
<proteinExistence type="inferred from homology"/>
<dbReference type="InterPro" id="IPR029020">
    <property type="entry name" value="Ammonium/urea_transptr"/>
</dbReference>
<evidence type="ECO:0000256" key="6">
    <source>
        <dbReference type="SAM" id="Phobius"/>
    </source>
</evidence>
<feature type="transmembrane region" description="Helical" evidence="6">
    <location>
        <begin position="175"/>
        <end position="196"/>
    </location>
</feature>
<feature type="transmembrane region" description="Helical" evidence="6">
    <location>
        <begin position="58"/>
        <end position="76"/>
    </location>
</feature>
<reference evidence="8 9" key="1">
    <citation type="submission" date="2024-01" db="EMBL/GenBank/DDBJ databases">
        <title>A telomere-to-telomere, gap-free genome of sweet tea (Lithocarpus litseifolius).</title>
        <authorList>
            <person name="Zhou J."/>
        </authorList>
    </citation>
    <scope>NUCLEOTIDE SEQUENCE [LARGE SCALE GENOMIC DNA]</scope>
    <source>
        <strain evidence="8">Zhou-2022a</strain>
        <tissue evidence="8">Leaf</tissue>
    </source>
</reference>
<dbReference type="InterPro" id="IPR024041">
    <property type="entry name" value="NH4_transpt_AmtB-like_dom"/>
</dbReference>
<dbReference type="Gene3D" id="1.10.3430.10">
    <property type="entry name" value="Ammonium transporter AmtB like domains"/>
    <property type="match status" value="1"/>
</dbReference>
<dbReference type="GO" id="GO:0008519">
    <property type="term" value="F:ammonium channel activity"/>
    <property type="evidence" value="ECO:0007669"/>
    <property type="project" value="InterPro"/>
</dbReference>
<keyword evidence="4 6" id="KW-1133">Transmembrane helix</keyword>
<keyword evidence="5 6" id="KW-0472">Membrane</keyword>
<dbReference type="EMBL" id="JAZDWU010000009">
    <property type="protein sequence ID" value="KAK9990074.1"/>
    <property type="molecule type" value="Genomic_DNA"/>
</dbReference>
<comment type="similarity">
    <text evidence="2">Belongs to the ammonia transporter channel (TC 1.A.11.2) family.</text>
</comment>
<evidence type="ECO:0000256" key="3">
    <source>
        <dbReference type="ARBA" id="ARBA00022692"/>
    </source>
</evidence>
<evidence type="ECO:0000313" key="8">
    <source>
        <dbReference type="EMBL" id="KAK9990074.1"/>
    </source>
</evidence>